<sequence>MYDAAFEELKCIVLPTLSGPWIKEYAIETHMFVAELGVPKYLLYVSLPNLGIGVYHWQEPGPSLEDVSEFTGRSELRDVFKSLARGCISIGFFGAFKQGITVEFVFFEISMAWMEHGIWFSMEHTWCI</sequence>
<keyword evidence="2" id="KW-1185">Reference proteome</keyword>
<evidence type="ECO:0000313" key="2">
    <source>
        <dbReference type="Proteomes" id="UP000326757"/>
    </source>
</evidence>
<protein>
    <submittedName>
        <fullName evidence="1">Uncharacterized protein</fullName>
    </submittedName>
</protein>
<organism evidence="1 2">
    <name type="scientific">Monilinia laxa</name>
    <name type="common">Brown rot fungus</name>
    <name type="synonym">Sclerotinia laxa</name>
    <dbReference type="NCBI Taxonomy" id="61186"/>
    <lineage>
        <taxon>Eukaryota</taxon>
        <taxon>Fungi</taxon>
        <taxon>Dikarya</taxon>
        <taxon>Ascomycota</taxon>
        <taxon>Pezizomycotina</taxon>
        <taxon>Leotiomycetes</taxon>
        <taxon>Helotiales</taxon>
        <taxon>Sclerotiniaceae</taxon>
        <taxon>Monilinia</taxon>
    </lineage>
</organism>
<dbReference type="EMBL" id="VIGI01000001">
    <property type="protein sequence ID" value="KAB8304973.1"/>
    <property type="molecule type" value="Genomic_DNA"/>
</dbReference>
<dbReference type="Proteomes" id="UP000326757">
    <property type="component" value="Unassembled WGS sequence"/>
</dbReference>
<evidence type="ECO:0000313" key="1">
    <source>
        <dbReference type="EMBL" id="KAB8304973.1"/>
    </source>
</evidence>
<proteinExistence type="predicted"/>
<name>A0A5N6KMD7_MONLA</name>
<gene>
    <name evidence="1" type="ORF">EYC80_004288</name>
</gene>
<accession>A0A5N6KMD7</accession>
<reference evidence="1 2" key="1">
    <citation type="submission" date="2019-06" db="EMBL/GenBank/DDBJ databases">
        <title>Genome Sequence of the Brown Rot Fungal Pathogen Monilinia laxa.</title>
        <authorList>
            <person name="De Miccolis Angelini R.M."/>
            <person name="Landi L."/>
            <person name="Abate D."/>
            <person name="Pollastro S."/>
            <person name="Romanazzi G."/>
            <person name="Faretra F."/>
        </authorList>
    </citation>
    <scope>NUCLEOTIDE SEQUENCE [LARGE SCALE GENOMIC DNA]</scope>
    <source>
        <strain evidence="1 2">Mlax316</strain>
    </source>
</reference>
<dbReference type="AlphaFoldDB" id="A0A5N6KMD7"/>
<comment type="caution">
    <text evidence="1">The sequence shown here is derived from an EMBL/GenBank/DDBJ whole genome shotgun (WGS) entry which is preliminary data.</text>
</comment>